<keyword evidence="3" id="KW-1185">Reference proteome</keyword>
<dbReference type="EMBL" id="JAVFWL010000005">
    <property type="protein sequence ID" value="KAK6753075.1"/>
    <property type="molecule type" value="Genomic_DNA"/>
</dbReference>
<name>A0ABR1DSS9_NECAM</name>
<accession>A0ABR1DSS9</accession>
<evidence type="ECO:0000313" key="3">
    <source>
        <dbReference type="Proteomes" id="UP001303046"/>
    </source>
</evidence>
<evidence type="ECO:0008006" key="4">
    <source>
        <dbReference type="Google" id="ProtNLM"/>
    </source>
</evidence>
<feature type="region of interest" description="Disordered" evidence="1">
    <location>
        <begin position="49"/>
        <end position="68"/>
    </location>
</feature>
<evidence type="ECO:0000313" key="2">
    <source>
        <dbReference type="EMBL" id="KAK6753075.1"/>
    </source>
</evidence>
<gene>
    <name evidence="2" type="primary">Necator_chrV.g17379</name>
    <name evidence="2" type="ORF">RB195_012589</name>
</gene>
<reference evidence="2 3" key="1">
    <citation type="submission" date="2023-08" db="EMBL/GenBank/DDBJ databases">
        <title>A Necator americanus chromosomal reference genome.</title>
        <authorList>
            <person name="Ilik V."/>
            <person name="Petrzelkova K.J."/>
            <person name="Pardy F."/>
            <person name="Fuh T."/>
            <person name="Niatou-Singa F.S."/>
            <person name="Gouil Q."/>
            <person name="Baker L."/>
            <person name="Ritchie M.E."/>
            <person name="Jex A.R."/>
            <person name="Gazzola D."/>
            <person name="Li H."/>
            <person name="Toshio Fujiwara R."/>
            <person name="Zhan B."/>
            <person name="Aroian R.V."/>
            <person name="Pafco B."/>
            <person name="Schwarz E.M."/>
        </authorList>
    </citation>
    <scope>NUCLEOTIDE SEQUENCE [LARGE SCALE GENOMIC DNA]</scope>
    <source>
        <strain evidence="2 3">Aroian</strain>
        <tissue evidence="2">Whole animal</tissue>
    </source>
</reference>
<organism evidence="2 3">
    <name type="scientific">Necator americanus</name>
    <name type="common">Human hookworm</name>
    <dbReference type="NCBI Taxonomy" id="51031"/>
    <lineage>
        <taxon>Eukaryota</taxon>
        <taxon>Metazoa</taxon>
        <taxon>Ecdysozoa</taxon>
        <taxon>Nematoda</taxon>
        <taxon>Chromadorea</taxon>
        <taxon>Rhabditida</taxon>
        <taxon>Rhabditina</taxon>
        <taxon>Rhabditomorpha</taxon>
        <taxon>Strongyloidea</taxon>
        <taxon>Ancylostomatidae</taxon>
        <taxon>Bunostominae</taxon>
        <taxon>Necator</taxon>
    </lineage>
</organism>
<sequence>MANVRLLSFSYTYSITDSNDPNADFPREVEDSMHQLKLGAAGAYVPTPVPAENFSRPEADTPGSTSSSAAIPLNEIERVLPIYLRVYFKENGKTKRSVVEYEVKNNETLIDMLSVMLRKLKTLKGKSEAVGRVYHTQRKFRNPMELDFKRYAPAVIEDLAELGKSLFFVFDMAGRLDSKEEDENTPRWTVPLRK</sequence>
<proteinExistence type="predicted"/>
<comment type="caution">
    <text evidence="2">The sequence shown here is derived from an EMBL/GenBank/DDBJ whole genome shotgun (WGS) entry which is preliminary data.</text>
</comment>
<dbReference type="Proteomes" id="UP001303046">
    <property type="component" value="Unassembled WGS sequence"/>
</dbReference>
<protein>
    <recommendedName>
        <fullName evidence="4">Doublecortin</fullName>
    </recommendedName>
</protein>
<evidence type="ECO:0000256" key="1">
    <source>
        <dbReference type="SAM" id="MobiDB-lite"/>
    </source>
</evidence>